<dbReference type="EMBL" id="VSSQ01000097">
    <property type="protein sequence ID" value="MPL76386.1"/>
    <property type="molecule type" value="Genomic_DNA"/>
</dbReference>
<sequence>MSSVSEIEMSIAFEKLVKSGEHLNGMPDLDLMYKEVACKQGIADFIGVNAKIDMGFFSSFNCGITLESGTLIFSLLKPKAPRSKRFLQEKTGLSEATVNRVIKELVSYDFIKNVGHELYVLSPVFVRPRVDIWAFELKLSNWRRALFQCLQYKAFANYSVVVFPIEKEHVLKKQLSLFKELNVGVLLFDITENNLRFLSRPKKEKSLSKWHTLFAIGKIANQYNFDCANNYAVVNKQK</sequence>
<evidence type="ECO:0000313" key="1">
    <source>
        <dbReference type="EMBL" id="MPL76386.1"/>
    </source>
</evidence>
<gene>
    <name evidence="1" type="ORF">SDC9_22231</name>
</gene>
<organism evidence="1">
    <name type="scientific">bioreactor metagenome</name>
    <dbReference type="NCBI Taxonomy" id="1076179"/>
    <lineage>
        <taxon>unclassified sequences</taxon>
        <taxon>metagenomes</taxon>
        <taxon>ecological metagenomes</taxon>
    </lineage>
</organism>
<comment type="caution">
    <text evidence="1">The sequence shown here is derived from an EMBL/GenBank/DDBJ whole genome shotgun (WGS) entry which is preliminary data.</text>
</comment>
<protein>
    <submittedName>
        <fullName evidence="1">Uncharacterized protein</fullName>
    </submittedName>
</protein>
<dbReference type="AlphaFoldDB" id="A0A644UBM0"/>
<name>A0A644UBM0_9ZZZZ</name>
<accession>A0A644UBM0</accession>
<reference evidence="1" key="1">
    <citation type="submission" date="2019-08" db="EMBL/GenBank/DDBJ databases">
        <authorList>
            <person name="Kucharzyk K."/>
            <person name="Murdoch R.W."/>
            <person name="Higgins S."/>
            <person name="Loffler F."/>
        </authorList>
    </citation>
    <scope>NUCLEOTIDE SEQUENCE</scope>
</reference>
<proteinExistence type="predicted"/>